<sequence>MNTSYPESEATSPGHPGEALRAAREGRNWLKSDVAMQLHLSTDALTYLETGQFDKLPGLTFARGYVRAYAKLLGLDQNQLVHDFDVITGSTPVASNLHSLGRIEEPSRLSRTMLRAGVVVLLLIMIGAGALWWQERYAATPQEQAARPIEHVEVESADGSTQIHPLDELEDQAVEAAQVPIDLLAGEPAPLASVEAEPIEEAPVEETPVAVADDQGTLVLQFTEECWTRVADADGKVLASALKRPGETLEVRGKAPLEVRLGYARGVQVSYNGENVNVVPFMRGQTATLKLGQ</sequence>
<dbReference type="PANTHER" id="PTHR34475">
    <property type="match status" value="1"/>
</dbReference>
<comment type="caution">
    <text evidence="3">The sequence shown here is derived from an EMBL/GenBank/DDBJ whole genome shotgun (WGS) entry which is preliminary data.</text>
</comment>
<keyword evidence="1" id="KW-0472">Membrane</keyword>
<dbReference type="InterPro" id="IPR050400">
    <property type="entry name" value="Bact_Cytoskel_RodZ"/>
</dbReference>
<dbReference type="Gene3D" id="1.10.260.40">
    <property type="entry name" value="lambda repressor-like DNA-binding domains"/>
    <property type="match status" value="1"/>
</dbReference>
<name>A0ABR8TL15_9PSED</name>
<feature type="transmembrane region" description="Helical" evidence="1">
    <location>
        <begin position="112"/>
        <end position="133"/>
    </location>
</feature>
<dbReference type="RefSeq" id="WP_251835214.1">
    <property type="nucleotide sequence ID" value="NZ_JACSQG010000001.1"/>
</dbReference>
<feature type="domain" description="Cytoskeleton protein RodZ-like C-terminal" evidence="2">
    <location>
        <begin position="219"/>
        <end position="289"/>
    </location>
</feature>
<dbReference type="InterPro" id="IPR010982">
    <property type="entry name" value="Lambda_DNA-bd_dom_sf"/>
</dbReference>
<dbReference type="InterPro" id="IPR001387">
    <property type="entry name" value="Cro/C1-type_HTH"/>
</dbReference>
<evidence type="ECO:0000313" key="4">
    <source>
        <dbReference type="Proteomes" id="UP000611945"/>
    </source>
</evidence>
<dbReference type="Proteomes" id="UP000611945">
    <property type="component" value="Unassembled WGS sequence"/>
</dbReference>
<dbReference type="CDD" id="cd00093">
    <property type="entry name" value="HTH_XRE"/>
    <property type="match status" value="1"/>
</dbReference>
<organism evidence="3 4">
    <name type="scientific">Serpens gallinarum</name>
    <dbReference type="NCBI Taxonomy" id="2763075"/>
    <lineage>
        <taxon>Bacteria</taxon>
        <taxon>Pseudomonadati</taxon>
        <taxon>Pseudomonadota</taxon>
        <taxon>Gammaproteobacteria</taxon>
        <taxon>Pseudomonadales</taxon>
        <taxon>Pseudomonadaceae</taxon>
        <taxon>Pseudomonas</taxon>
    </lineage>
</organism>
<gene>
    <name evidence="3" type="ORF">H9642_04605</name>
</gene>
<evidence type="ECO:0000256" key="1">
    <source>
        <dbReference type="SAM" id="Phobius"/>
    </source>
</evidence>
<keyword evidence="4" id="KW-1185">Reference proteome</keyword>
<dbReference type="PANTHER" id="PTHR34475:SF1">
    <property type="entry name" value="CYTOSKELETON PROTEIN RODZ"/>
    <property type="match status" value="1"/>
</dbReference>
<dbReference type="EMBL" id="JACSQG010000001">
    <property type="protein sequence ID" value="MBD7976465.1"/>
    <property type="molecule type" value="Genomic_DNA"/>
</dbReference>
<keyword evidence="1" id="KW-1133">Transmembrane helix</keyword>
<reference evidence="3 4" key="1">
    <citation type="submission" date="2020-08" db="EMBL/GenBank/DDBJ databases">
        <title>A Genomic Blueprint of the Chicken Gut Microbiome.</title>
        <authorList>
            <person name="Gilroy R."/>
            <person name="Ravi A."/>
            <person name="Getino M."/>
            <person name="Pursley I."/>
            <person name="Horton D.L."/>
            <person name="Alikhan N.-F."/>
            <person name="Baker D."/>
            <person name="Gharbi K."/>
            <person name="Hall N."/>
            <person name="Watson M."/>
            <person name="Adriaenssens E.M."/>
            <person name="Foster-Nyarko E."/>
            <person name="Jarju S."/>
            <person name="Secka A."/>
            <person name="Antonio M."/>
            <person name="Oren A."/>
            <person name="Chaudhuri R."/>
            <person name="La Ragione R.M."/>
            <person name="Hildebrand F."/>
            <person name="Pallen M.J."/>
        </authorList>
    </citation>
    <scope>NUCLEOTIDE SEQUENCE [LARGE SCALE GENOMIC DNA]</scope>
    <source>
        <strain evidence="3 4">Sa2CUA2</strain>
    </source>
</reference>
<protein>
    <submittedName>
        <fullName evidence="3">Helix-turn-helix domain-containing protein</fullName>
    </submittedName>
</protein>
<evidence type="ECO:0000259" key="2">
    <source>
        <dbReference type="Pfam" id="PF13464"/>
    </source>
</evidence>
<accession>A0ABR8TL15</accession>
<dbReference type="Pfam" id="PF13464">
    <property type="entry name" value="RodZ_C"/>
    <property type="match status" value="1"/>
</dbReference>
<dbReference type="InterPro" id="IPR025194">
    <property type="entry name" value="RodZ-like_C"/>
</dbReference>
<keyword evidence="1" id="KW-0812">Transmembrane</keyword>
<evidence type="ECO:0000313" key="3">
    <source>
        <dbReference type="EMBL" id="MBD7976465.1"/>
    </source>
</evidence>
<proteinExistence type="predicted"/>
<dbReference type="Pfam" id="PF13413">
    <property type="entry name" value="HTH_25"/>
    <property type="match status" value="1"/>
</dbReference>